<evidence type="ECO:0000313" key="4">
    <source>
        <dbReference type="Proteomes" id="UP000603227"/>
    </source>
</evidence>
<dbReference type="Pfam" id="PF24623">
    <property type="entry name" value="Phage_zn_bind_8"/>
    <property type="match status" value="1"/>
</dbReference>
<sequence length="202" mass="22162">MPPAVRERARARSCPDCRAAPGEKCAPDRAGRSQLHRGRISDARRALEPMPPYRILPPKADRMYMELDSTDADTLVVAWHKDALEALAAYPYEAAVLLWLALKQADVLQPGGPKMNNFGLALILMPIDFLTVGEVREAVERLTARGFLERAGEDGVYIDPVAIRVIERRELPARFRMDWNAAKASAPIPGPPPEAAAQTSAG</sequence>
<name>A0A919DC67_9ACTN</name>
<gene>
    <name evidence="3" type="ORF">GCM10017771_51080</name>
</gene>
<feature type="region of interest" description="Disordered" evidence="1">
    <location>
        <begin position="1"/>
        <end position="41"/>
    </location>
</feature>
<reference evidence="3" key="2">
    <citation type="submission" date="2020-09" db="EMBL/GenBank/DDBJ databases">
        <authorList>
            <person name="Sun Q."/>
            <person name="Zhou Y."/>
        </authorList>
    </citation>
    <scope>NUCLEOTIDE SEQUENCE</scope>
    <source>
        <strain evidence="3">CGMCC 4.7403</strain>
    </source>
</reference>
<dbReference type="AlphaFoldDB" id="A0A919DC67"/>
<feature type="compositionally biased region" description="Basic and acidic residues" evidence="1">
    <location>
        <begin position="1"/>
        <end position="15"/>
    </location>
</feature>
<evidence type="ECO:0000313" key="3">
    <source>
        <dbReference type="EMBL" id="GHE33842.1"/>
    </source>
</evidence>
<feature type="region of interest" description="Disordered" evidence="1">
    <location>
        <begin position="183"/>
        <end position="202"/>
    </location>
</feature>
<reference evidence="3" key="1">
    <citation type="journal article" date="2014" name="Int. J. Syst. Evol. Microbiol.">
        <title>Complete genome sequence of Corynebacterium casei LMG S-19264T (=DSM 44701T), isolated from a smear-ripened cheese.</title>
        <authorList>
            <consortium name="US DOE Joint Genome Institute (JGI-PGF)"/>
            <person name="Walter F."/>
            <person name="Albersmeier A."/>
            <person name="Kalinowski J."/>
            <person name="Ruckert C."/>
        </authorList>
    </citation>
    <scope>NUCLEOTIDE SEQUENCE</scope>
    <source>
        <strain evidence="3">CGMCC 4.7403</strain>
    </source>
</reference>
<proteinExistence type="predicted"/>
<comment type="caution">
    <text evidence="3">The sequence shown here is derived from an EMBL/GenBank/DDBJ whole genome shotgun (WGS) entry which is preliminary data.</text>
</comment>
<dbReference type="InterPro" id="IPR056911">
    <property type="entry name" value="Phage_Znf_bind_put"/>
</dbReference>
<feature type="domain" description="DNA-binding phage zinc finger" evidence="2">
    <location>
        <begin position="3"/>
        <end position="46"/>
    </location>
</feature>
<evidence type="ECO:0000256" key="1">
    <source>
        <dbReference type="SAM" id="MobiDB-lite"/>
    </source>
</evidence>
<dbReference type="Proteomes" id="UP000603227">
    <property type="component" value="Unassembled WGS sequence"/>
</dbReference>
<accession>A0A919DC67</accession>
<protein>
    <recommendedName>
        <fullName evidence="2">DNA-binding phage zinc finger domain-containing protein</fullName>
    </recommendedName>
</protein>
<evidence type="ECO:0000259" key="2">
    <source>
        <dbReference type="Pfam" id="PF24623"/>
    </source>
</evidence>
<organism evidence="3 4">
    <name type="scientific">Streptomyces capitiformicae</name>
    <dbReference type="NCBI Taxonomy" id="2014920"/>
    <lineage>
        <taxon>Bacteria</taxon>
        <taxon>Bacillati</taxon>
        <taxon>Actinomycetota</taxon>
        <taxon>Actinomycetes</taxon>
        <taxon>Kitasatosporales</taxon>
        <taxon>Streptomycetaceae</taxon>
        <taxon>Streptomyces</taxon>
    </lineage>
</organism>
<keyword evidence="4" id="KW-1185">Reference proteome</keyword>
<dbReference type="EMBL" id="BNAT01000019">
    <property type="protein sequence ID" value="GHE33842.1"/>
    <property type="molecule type" value="Genomic_DNA"/>
</dbReference>